<feature type="transmembrane region" description="Helical" evidence="12">
    <location>
        <begin position="174"/>
        <end position="194"/>
    </location>
</feature>
<feature type="active site" evidence="12">
    <location>
        <position position="131"/>
    </location>
</feature>
<dbReference type="GO" id="GO:0006508">
    <property type="term" value="P:proteolysis"/>
    <property type="evidence" value="ECO:0007669"/>
    <property type="project" value="UniProtKB-KW"/>
</dbReference>
<evidence type="ECO:0000256" key="7">
    <source>
        <dbReference type="ARBA" id="ARBA00022801"/>
    </source>
</evidence>
<feature type="binding site" evidence="12">
    <location>
        <position position="199"/>
    </location>
    <ligand>
        <name>Zn(2+)</name>
        <dbReference type="ChEBI" id="CHEBI:29105"/>
        <note>catalytic</note>
    </ligand>
</feature>
<accession>A0A6G5QPD3</accession>
<keyword evidence="3 12" id="KW-1003">Cell membrane</keyword>
<dbReference type="GO" id="GO:0008270">
    <property type="term" value="F:zinc ion binding"/>
    <property type="evidence" value="ECO:0007669"/>
    <property type="project" value="UniProtKB-UniRule"/>
</dbReference>
<feature type="transmembrane region" description="Helical" evidence="12">
    <location>
        <begin position="7"/>
        <end position="24"/>
    </location>
</feature>
<evidence type="ECO:0000256" key="10">
    <source>
        <dbReference type="ARBA" id="ARBA00023049"/>
    </source>
</evidence>
<evidence type="ECO:0000256" key="9">
    <source>
        <dbReference type="ARBA" id="ARBA00022989"/>
    </source>
</evidence>
<dbReference type="PANTHER" id="PTHR43221:SF1">
    <property type="entry name" value="PROTEASE HTPX"/>
    <property type="match status" value="1"/>
</dbReference>
<evidence type="ECO:0000313" key="15">
    <source>
        <dbReference type="Proteomes" id="UP000502377"/>
    </source>
</evidence>
<dbReference type="KEGG" id="crx:CRECT_1837"/>
<proteinExistence type="inferred from homology"/>
<keyword evidence="10 12" id="KW-0482">Metalloprotease</keyword>
<dbReference type="CDD" id="cd07336">
    <property type="entry name" value="M48B_HtpX_like"/>
    <property type="match status" value="1"/>
</dbReference>
<keyword evidence="9 12" id="KW-1133">Transmembrane helix</keyword>
<dbReference type="AlphaFoldDB" id="A0A6G5QPD3"/>
<feature type="domain" description="Peptidase M48" evidence="13">
    <location>
        <begin position="67"/>
        <end position="274"/>
    </location>
</feature>
<keyword evidence="6 12" id="KW-0479">Metal-binding</keyword>
<keyword evidence="5 12" id="KW-0812">Transmembrane</keyword>
<evidence type="ECO:0000256" key="8">
    <source>
        <dbReference type="ARBA" id="ARBA00022833"/>
    </source>
</evidence>
<keyword evidence="11 12" id="KW-0472">Membrane</keyword>
<feature type="binding site" evidence="12">
    <location>
        <position position="130"/>
    </location>
    <ligand>
        <name>Zn(2+)</name>
        <dbReference type="ChEBI" id="CHEBI:29105"/>
        <note>catalytic</note>
    </ligand>
</feature>
<dbReference type="NCBIfam" id="NF002826">
    <property type="entry name" value="PRK03001.1"/>
    <property type="match status" value="1"/>
</dbReference>
<keyword evidence="7 12" id="KW-0378">Hydrolase</keyword>
<evidence type="ECO:0000256" key="2">
    <source>
        <dbReference type="ARBA" id="ARBA00009779"/>
    </source>
</evidence>
<dbReference type="EC" id="3.4.24.-" evidence="12"/>
<dbReference type="PANTHER" id="PTHR43221">
    <property type="entry name" value="PROTEASE HTPX"/>
    <property type="match status" value="1"/>
</dbReference>
<evidence type="ECO:0000313" key="14">
    <source>
        <dbReference type="EMBL" id="QCD47457.1"/>
    </source>
</evidence>
<evidence type="ECO:0000256" key="5">
    <source>
        <dbReference type="ARBA" id="ARBA00022692"/>
    </source>
</evidence>
<keyword evidence="14" id="KW-0346">Stress response</keyword>
<organism evidence="14 15">
    <name type="scientific">Campylobacter rectus</name>
    <name type="common">Wolinella recta</name>
    <dbReference type="NCBI Taxonomy" id="203"/>
    <lineage>
        <taxon>Bacteria</taxon>
        <taxon>Pseudomonadati</taxon>
        <taxon>Campylobacterota</taxon>
        <taxon>Epsilonproteobacteria</taxon>
        <taxon>Campylobacterales</taxon>
        <taxon>Campylobacteraceae</taxon>
        <taxon>Campylobacter</taxon>
    </lineage>
</organism>
<name>A0A6G5QPD3_CAMRE</name>
<evidence type="ECO:0000256" key="1">
    <source>
        <dbReference type="ARBA" id="ARBA00004651"/>
    </source>
</evidence>
<comment type="subcellular location">
    <subcellularLocation>
        <location evidence="1 12">Cell membrane</location>
        <topology evidence="1 12">Multi-pass membrane protein</topology>
    </subcellularLocation>
</comment>
<dbReference type="Gene3D" id="3.30.2010.10">
    <property type="entry name" value="Metalloproteases ('zincins'), catalytic domain"/>
    <property type="match status" value="1"/>
</dbReference>
<feature type="binding site" evidence="12">
    <location>
        <position position="134"/>
    </location>
    <ligand>
        <name>Zn(2+)</name>
        <dbReference type="ChEBI" id="CHEBI:29105"/>
        <note>catalytic</note>
    </ligand>
</feature>
<keyword evidence="4 12" id="KW-0645">Protease</keyword>
<reference evidence="14 15" key="1">
    <citation type="submission" date="2016-07" db="EMBL/GenBank/DDBJ databases">
        <title>Comparative genomics of the Campylobacter concisus group.</title>
        <authorList>
            <person name="Miller W.G."/>
            <person name="Yee E."/>
            <person name="Chapman M.H."/>
            <person name="Huynh S."/>
            <person name="Bono J.L."/>
            <person name="On S.L.W."/>
            <person name="StLeger J."/>
            <person name="Foster G."/>
            <person name="Parker C.T."/>
        </authorList>
    </citation>
    <scope>NUCLEOTIDE SEQUENCE [LARGE SCALE GENOMIC DNA]</scope>
    <source>
        <strain evidence="14 15">ATCC 33238</strain>
    </source>
</reference>
<dbReference type="InterPro" id="IPR022919">
    <property type="entry name" value="Pept_M48_protease_HtpX"/>
</dbReference>
<comment type="similarity">
    <text evidence="2 12">Belongs to the peptidase M48B family.</text>
</comment>
<evidence type="ECO:0000256" key="12">
    <source>
        <dbReference type="HAMAP-Rule" id="MF_00188"/>
    </source>
</evidence>
<dbReference type="EMBL" id="CP012543">
    <property type="protein sequence ID" value="QCD47457.1"/>
    <property type="molecule type" value="Genomic_DNA"/>
</dbReference>
<dbReference type="Proteomes" id="UP000502377">
    <property type="component" value="Chromosome"/>
</dbReference>
<evidence type="ECO:0000259" key="13">
    <source>
        <dbReference type="Pfam" id="PF01435"/>
    </source>
</evidence>
<feature type="transmembrane region" description="Helical" evidence="12">
    <location>
        <begin position="30"/>
        <end position="47"/>
    </location>
</feature>
<gene>
    <name evidence="12 14" type="primary">htpX</name>
    <name evidence="14" type="ORF">CRECT_1837</name>
</gene>
<dbReference type="Pfam" id="PF01435">
    <property type="entry name" value="Peptidase_M48"/>
    <property type="match status" value="1"/>
</dbReference>
<comment type="cofactor">
    <cofactor evidence="12">
        <name>Zn(2+)</name>
        <dbReference type="ChEBI" id="CHEBI:29105"/>
    </cofactor>
    <text evidence="12">Binds 1 zinc ion per subunit.</text>
</comment>
<evidence type="ECO:0000256" key="11">
    <source>
        <dbReference type="ARBA" id="ARBA00023136"/>
    </source>
</evidence>
<keyword evidence="8 12" id="KW-0862">Zinc</keyword>
<evidence type="ECO:0000256" key="6">
    <source>
        <dbReference type="ARBA" id="ARBA00022723"/>
    </source>
</evidence>
<dbReference type="InterPro" id="IPR001915">
    <property type="entry name" value="Peptidase_M48"/>
</dbReference>
<evidence type="ECO:0000256" key="4">
    <source>
        <dbReference type="ARBA" id="ARBA00022670"/>
    </source>
</evidence>
<dbReference type="GO" id="GO:0005886">
    <property type="term" value="C:plasma membrane"/>
    <property type="evidence" value="ECO:0007669"/>
    <property type="project" value="UniProtKB-SubCell"/>
</dbReference>
<protein>
    <recommendedName>
        <fullName evidence="12">Protease HtpX homolog</fullName>
        <ecNumber evidence="12">3.4.24.-</ecNumber>
    </recommendedName>
</protein>
<dbReference type="InterPro" id="IPR050083">
    <property type="entry name" value="HtpX_protease"/>
</dbReference>
<dbReference type="RefSeq" id="WP_004318283.1">
    <property type="nucleotide sequence ID" value="NZ_CP012543.1"/>
</dbReference>
<sequence>MELFKTAFLMTALMLLFVAVGGAIGGTSGMMVAFLIALGMNFFSYFFSDTLVLKHYKAVPVDEAHATGLYQIVRELCAKANLPMPKIYIIPEAVPNAFATGRNPSHAAVAVTEGLLNLLNKDEIEGVLAHELSHVRHYDILTGSIAAVFAGAIAILANFAQFGAANRQGKQNPLMLIALAVIMPLAATIIRMAISRAREFEADRGAAMITGKPQHLAGALRKLEDYARGRVMANADEQSAHMFIINPFSGVKSALGSLFRTHPSTQDRIAALENLRSQLDSENGVKEYFRK</sequence>
<dbReference type="GO" id="GO:0004222">
    <property type="term" value="F:metalloendopeptidase activity"/>
    <property type="evidence" value="ECO:0007669"/>
    <property type="project" value="UniProtKB-UniRule"/>
</dbReference>
<evidence type="ECO:0000256" key="3">
    <source>
        <dbReference type="ARBA" id="ARBA00022475"/>
    </source>
</evidence>
<feature type="transmembrane region" description="Helical" evidence="12">
    <location>
        <begin position="140"/>
        <end position="162"/>
    </location>
</feature>
<dbReference type="HAMAP" id="MF_00188">
    <property type="entry name" value="Pept_M48_protease_HtpX"/>
    <property type="match status" value="1"/>
</dbReference>